<keyword evidence="1" id="KW-0472">Membrane</keyword>
<gene>
    <name evidence="2" type="ORF">FUA23_10520</name>
</gene>
<feature type="transmembrane region" description="Helical" evidence="1">
    <location>
        <begin position="150"/>
        <end position="173"/>
    </location>
</feature>
<keyword evidence="1" id="KW-1133">Transmembrane helix</keyword>
<proteinExistence type="predicted"/>
<dbReference type="RefSeq" id="WP_147930702.1">
    <property type="nucleotide sequence ID" value="NZ_VOXD01000014.1"/>
</dbReference>
<keyword evidence="1" id="KW-0812">Transmembrane</keyword>
<dbReference type="EMBL" id="VOXD01000014">
    <property type="protein sequence ID" value="TXF89392.1"/>
    <property type="molecule type" value="Genomic_DNA"/>
</dbReference>
<dbReference type="Proteomes" id="UP000321907">
    <property type="component" value="Unassembled WGS sequence"/>
</dbReference>
<feature type="transmembrane region" description="Helical" evidence="1">
    <location>
        <begin position="16"/>
        <end position="36"/>
    </location>
</feature>
<keyword evidence="3" id="KW-1185">Reference proteome</keyword>
<feature type="transmembrane region" description="Helical" evidence="1">
    <location>
        <begin position="119"/>
        <end position="143"/>
    </location>
</feature>
<dbReference type="AlphaFoldDB" id="A0A5C7FV42"/>
<evidence type="ECO:0000313" key="2">
    <source>
        <dbReference type="EMBL" id="TXF89392.1"/>
    </source>
</evidence>
<evidence type="ECO:0000313" key="3">
    <source>
        <dbReference type="Proteomes" id="UP000321907"/>
    </source>
</evidence>
<comment type="caution">
    <text evidence="2">The sequence shown here is derived from an EMBL/GenBank/DDBJ whole genome shotgun (WGS) entry which is preliminary data.</text>
</comment>
<accession>A0A5C7FV42</accession>
<reference evidence="2 3" key="1">
    <citation type="submission" date="2019-08" db="EMBL/GenBank/DDBJ databases">
        <title>Lewinella sp. strain SSH13 Genome sequencing and assembly.</title>
        <authorList>
            <person name="Kim I."/>
        </authorList>
    </citation>
    <scope>NUCLEOTIDE SEQUENCE [LARGE SCALE GENOMIC DNA]</scope>
    <source>
        <strain evidence="2 3">SSH13</strain>
    </source>
</reference>
<feature type="transmembrane region" description="Helical" evidence="1">
    <location>
        <begin position="179"/>
        <end position="198"/>
    </location>
</feature>
<evidence type="ECO:0000256" key="1">
    <source>
        <dbReference type="SAM" id="Phobius"/>
    </source>
</evidence>
<dbReference type="OrthoDB" id="9786064at2"/>
<feature type="transmembrane region" description="Helical" evidence="1">
    <location>
        <begin position="56"/>
        <end position="84"/>
    </location>
</feature>
<feature type="transmembrane region" description="Helical" evidence="1">
    <location>
        <begin position="96"/>
        <end position="113"/>
    </location>
</feature>
<name>A0A5C7FV42_9BACT</name>
<sequence>MDIVTTETPEQEAKNWWALAVSGLFHPLLVPTYMYVLLMVVNPFLFGANGFGESRALLTLLMMVLYTAVIPMVSVLLMVALNMVGSVMMEEKTERIGPLLLVMVLYFWVYYNLSNSNDVPTIFSTFLLGVVIALALAFVINVLDKISLHAVGMGGLVGMLMITMGLFGANGVVIGDYTIGLGVLLIAGVLLAGLVGTARLALRAHDKVQVYSGYLVGFLAQLVALKFYF</sequence>
<feature type="transmembrane region" description="Helical" evidence="1">
    <location>
        <begin position="210"/>
        <end position="228"/>
    </location>
</feature>
<organism evidence="2 3">
    <name type="scientific">Neolewinella aurantiaca</name>
    <dbReference type="NCBI Taxonomy" id="2602767"/>
    <lineage>
        <taxon>Bacteria</taxon>
        <taxon>Pseudomonadati</taxon>
        <taxon>Bacteroidota</taxon>
        <taxon>Saprospiria</taxon>
        <taxon>Saprospirales</taxon>
        <taxon>Lewinellaceae</taxon>
        <taxon>Neolewinella</taxon>
    </lineage>
</organism>
<protein>
    <submittedName>
        <fullName evidence="2">Uncharacterized protein</fullName>
    </submittedName>
</protein>